<keyword evidence="6" id="KW-0677">Repeat</keyword>
<sequence length="475" mass="53918">MIWALAALLIFIFQIATILVLEYRHPSKTIAWLLILFVLPIIGFVMYYFLAQEYQRRRSIRRRGVYLSDTLRRALLRCKLIHRPSDMQGNRFAEQERLYHILQNISVAPITGCNETTVLANGEATYEAMFAAIASARHHVHVESYTIRDDAVGQQLKELLLARAEAGVEVRVIYDGIGSVELSDKYIQELRLAGVEIQCFLPPRIAFFEKRMNFRNHRKIIVVDGLVGFLGGINFGVEYVGGNPKLGFWRDTHLQLRGDAVYFLQEVFIYDWWYVSKKKLTGAAYLPEHSCESTEQVQIVQSGPNMRDDAILEYVFAAVSAAKSRIYMTTPYFIPDASILMGLRTAALGGVDVRIIIPYVPDTKLVLMASLSYVEEMLAAGVRIYRYTGGFVHAKVIIIDKLLASVGTANMDMRSFFSNFEINALLFDEAAIERLETDFKNDLQSCIEVSLAEFRKRPLKQKVAEAAARMLSPLL</sequence>
<keyword evidence="9 12" id="KW-0472">Membrane</keyword>
<keyword evidence="5 12" id="KW-0812">Transmembrane</keyword>
<dbReference type="AlphaFoldDB" id="A0A3Q8X9U7"/>
<evidence type="ECO:0000256" key="5">
    <source>
        <dbReference type="ARBA" id="ARBA00022692"/>
    </source>
</evidence>
<name>A0A3Q8X9U7_9BACL</name>
<dbReference type="InterPro" id="IPR001736">
    <property type="entry name" value="PLipase_D/transphosphatidylase"/>
</dbReference>
<feature type="transmembrane region" description="Helical" evidence="12">
    <location>
        <begin position="30"/>
        <end position="51"/>
    </location>
</feature>
<feature type="active site" evidence="12">
    <location>
        <position position="393"/>
    </location>
</feature>
<gene>
    <name evidence="15" type="primary">cls</name>
    <name evidence="15" type="ORF">EJC50_10375</name>
</gene>
<dbReference type="PANTHER" id="PTHR21248">
    <property type="entry name" value="CARDIOLIPIN SYNTHASE"/>
    <property type="match status" value="1"/>
</dbReference>
<dbReference type="GO" id="GO:0005886">
    <property type="term" value="C:plasma membrane"/>
    <property type="evidence" value="ECO:0007669"/>
    <property type="project" value="UniProtKB-SubCell"/>
</dbReference>
<protein>
    <recommendedName>
        <fullName evidence="12 13">Cardiolipin synthase</fullName>
        <shortName evidence="12">CL synthase</shortName>
        <ecNumber evidence="12 13">2.7.8.-</ecNumber>
    </recommendedName>
</protein>
<keyword evidence="2 12" id="KW-1003">Cell membrane</keyword>
<feature type="domain" description="PLD phosphodiesterase" evidence="14">
    <location>
        <begin position="212"/>
        <end position="239"/>
    </location>
</feature>
<comment type="catalytic activity">
    <reaction evidence="12">
        <text>2 a 1,2-diacyl-sn-glycero-3-phospho-(1'-sn-glycerol) = a cardiolipin + glycerol</text>
        <dbReference type="Rhea" id="RHEA:31451"/>
        <dbReference type="ChEBI" id="CHEBI:17754"/>
        <dbReference type="ChEBI" id="CHEBI:62237"/>
        <dbReference type="ChEBI" id="CHEBI:64716"/>
    </reaction>
</comment>
<keyword evidence="7 12" id="KW-1133">Transmembrane helix</keyword>
<evidence type="ECO:0000313" key="16">
    <source>
        <dbReference type="Proteomes" id="UP000272528"/>
    </source>
</evidence>
<feature type="active site" evidence="12">
    <location>
        <position position="395"/>
    </location>
</feature>
<organism evidence="15 16">
    <name type="scientific">Paenibacillus albus</name>
    <dbReference type="NCBI Taxonomy" id="2495582"/>
    <lineage>
        <taxon>Bacteria</taxon>
        <taxon>Bacillati</taxon>
        <taxon>Bacillota</taxon>
        <taxon>Bacilli</taxon>
        <taxon>Bacillales</taxon>
        <taxon>Paenibacillaceae</taxon>
        <taxon>Paenibacillus</taxon>
    </lineage>
</organism>
<dbReference type="InterPro" id="IPR027379">
    <property type="entry name" value="CLS_N"/>
</dbReference>
<dbReference type="RefSeq" id="WP_126020318.1">
    <property type="nucleotide sequence ID" value="NZ_CP034437.1"/>
</dbReference>
<dbReference type="CDD" id="cd09112">
    <property type="entry name" value="PLDc_CLS_2"/>
    <property type="match status" value="1"/>
</dbReference>
<accession>A0A3Q8X9U7</accession>
<evidence type="ECO:0000256" key="11">
    <source>
        <dbReference type="ARBA" id="ARBA00023264"/>
    </source>
</evidence>
<dbReference type="InterPro" id="IPR030874">
    <property type="entry name" value="Cardiolipin_synth_Firmi"/>
</dbReference>
<evidence type="ECO:0000256" key="12">
    <source>
        <dbReference type="HAMAP-Rule" id="MF_01916"/>
    </source>
</evidence>
<dbReference type="SUPFAM" id="SSF56024">
    <property type="entry name" value="Phospholipase D/nuclease"/>
    <property type="match status" value="2"/>
</dbReference>
<keyword evidence="4 12" id="KW-0808">Transferase</keyword>
<keyword evidence="16" id="KW-1185">Reference proteome</keyword>
<reference evidence="16" key="1">
    <citation type="submission" date="2018-12" db="EMBL/GenBank/DDBJ databases">
        <title>Genome sequence of Peanibacillus sp.</title>
        <authorList>
            <person name="Subramani G."/>
            <person name="Srinivasan S."/>
            <person name="Kim M.K."/>
        </authorList>
    </citation>
    <scope>NUCLEOTIDE SEQUENCE [LARGE SCALE GENOMIC DNA]</scope>
    <source>
        <strain evidence="16">18JY67-1</strain>
    </source>
</reference>
<dbReference type="EC" id="2.7.8.-" evidence="12 13"/>
<dbReference type="CDD" id="cd09110">
    <property type="entry name" value="PLDc_CLS_1"/>
    <property type="match status" value="1"/>
</dbReference>
<feature type="transmembrane region" description="Helical" evidence="12">
    <location>
        <begin position="220"/>
        <end position="237"/>
    </location>
</feature>
<dbReference type="Pfam" id="PF13396">
    <property type="entry name" value="PLDc_N"/>
    <property type="match status" value="1"/>
</dbReference>
<feature type="active site" evidence="12">
    <location>
        <position position="224"/>
    </location>
</feature>
<evidence type="ECO:0000313" key="15">
    <source>
        <dbReference type="EMBL" id="AZN43635.1"/>
    </source>
</evidence>
<dbReference type="GO" id="GO:0032049">
    <property type="term" value="P:cardiolipin biosynthetic process"/>
    <property type="evidence" value="ECO:0007669"/>
    <property type="project" value="UniProtKB-UniRule"/>
</dbReference>
<dbReference type="KEGG" id="palb:EJC50_10375"/>
<evidence type="ECO:0000256" key="13">
    <source>
        <dbReference type="NCBIfam" id="TIGR04265"/>
    </source>
</evidence>
<dbReference type="GO" id="GO:0008808">
    <property type="term" value="F:cardiolipin synthase activity"/>
    <property type="evidence" value="ECO:0007669"/>
    <property type="project" value="UniProtKB-UniRule"/>
</dbReference>
<dbReference type="Gene3D" id="3.30.870.10">
    <property type="entry name" value="Endonuclease Chain A"/>
    <property type="match status" value="2"/>
</dbReference>
<keyword evidence="3 12" id="KW-0444">Lipid biosynthesis</keyword>
<dbReference type="FunFam" id="3.30.870.10:FF:000014">
    <property type="entry name" value="Cardiolipin synthase"/>
    <property type="match status" value="1"/>
</dbReference>
<proteinExistence type="inferred from homology"/>
<evidence type="ECO:0000256" key="2">
    <source>
        <dbReference type="ARBA" id="ARBA00022475"/>
    </source>
</evidence>
<comment type="subcellular location">
    <subcellularLocation>
        <location evidence="1 12">Cell membrane</location>
        <topology evidence="1 12">Multi-pass membrane protein</topology>
    </subcellularLocation>
</comment>
<keyword evidence="11 12" id="KW-1208">Phospholipid metabolism</keyword>
<dbReference type="Proteomes" id="UP000272528">
    <property type="component" value="Chromosome"/>
</dbReference>
<dbReference type="EMBL" id="CP034437">
    <property type="protein sequence ID" value="AZN43635.1"/>
    <property type="molecule type" value="Genomic_DNA"/>
</dbReference>
<keyword evidence="8 12" id="KW-0443">Lipid metabolism</keyword>
<dbReference type="Pfam" id="PF13091">
    <property type="entry name" value="PLDc_2"/>
    <property type="match status" value="2"/>
</dbReference>
<evidence type="ECO:0000256" key="8">
    <source>
        <dbReference type="ARBA" id="ARBA00023098"/>
    </source>
</evidence>
<keyword evidence="10 12" id="KW-0594">Phospholipid biosynthesis</keyword>
<feature type="active site" evidence="12">
    <location>
        <position position="400"/>
    </location>
</feature>
<evidence type="ECO:0000256" key="6">
    <source>
        <dbReference type="ARBA" id="ARBA00022737"/>
    </source>
</evidence>
<evidence type="ECO:0000256" key="10">
    <source>
        <dbReference type="ARBA" id="ARBA00023209"/>
    </source>
</evidence>
<dbReference type="OrthoDB" id="9762009at2"/>
<dbReference type="InterPro" id="IPR025202">
    <property type="entry name" value="PLD-like_dom"/>
</dbReference>
<evidence type="ECO:0000256" key="3">
    <source>
        <dbReference type="ARBA" id="ARBA00022516"/>
    </source>
</evidence>
<dbReference type="SMART" id="SM00155">
    <property type="entry name" value="PLDc"/>
    <property type="match status" value="2"/>
</dbReference>
<comment type="function">
    <text evidence="12">Catalyzes the reversible phosphatidyl group transfer from one phosphatidylglycerol molecule to another to form cardiolipin (CL) (diphosphatidylglycerol) and glycerol.</text>
</comment>
<dbReference type="PROSITE" id="PS50035">
    <property type="entry name" value="PLD"/>
    <property type="match status" value="2"/>
</dbReference>
<feature type="active site" evidence="12">
    <location>
        <position position="217"/>
    </location>
</feature>
<dbReference type="InterPro" id="IPR022924">
    <property type="entry name" value="Cardiolipin_synthase"/>
</dbReference>
<evidence type="ECO:0000256" key="4">
    <source>
        <dbReference type="ARBA" id="ARBA00022679"/>
    </source>
</evidence>
<evidence type="ECO:0000259" key="14">
    <source>
        <dbReference type="PROSITE" id="PS50035"/>
    </source>
</evidence>
<dbReference type="HAMAP" id="MF_01916">
    <property type="entry name" value="Cardiolipin_synth_Cls"/>
    <property type="match status" value="1"/>
</dbReference>
<evidence type="ECO:0000256" key="7">
    <source>
        <dbReference type="ARBA" id="ARBA00022989"/>
    </source>
</evidence>
<dbReference type="PANTHER" id="PTHR21248:SF20">
    <property type="entry name" value="CARDIOLIPIN SYNTHASE YWIE-RELATED"/>
    <property type="match status" value="1"/>
</dbReference>
<dbReference type="NCBIfam" id="TIGR04265">
    <property type="entry name" value="bac_cardiolipin"/>
    <property type="match status" value="1"/>
</dbReference>
<evidence type="ECO:0000256" key="9">
    <source>
        <dbReference type="ARBA" id="ARBA00023136"/>
    </source>
</evidence>
<feature type="active site" evidence="12">
    <location>
        <position position="219"/>
    </location>
</feature>
<evidence type="ECO:0000256" key="1">
    <source>
        <dbReference type="ARBA" id="ARBA00004651"/>
    </source>
</evidence>
<feature type="domain" description="PLD phosphodiesterase" evidence="14">
    <location>
        <begin position="388"/>
        <end position="415"/>
    </location>
</feature>
<comment type="similarity">
    <text evidence="12">Belongs to the phospholipase D family. Cardiolipin synthase subfamily.</text>
</comment>